<keyword evidence="5 7" id="KW-0539">Nucleus</keyword>
<dbReference type="GO" id="GO:0000981">
    <property type="term" value="F:DNA-binding transcription factor activity, RNA polymerase II-specific"/>
    <property type="evidence" value="ECO:0007669"/>
    <property type="project" value="InterPro"/>
</dbReference>
<dbReference type="PROSITE" id="PS00027">
    <property type="entry name" value="HOMEOBOX_1"/>
    <property type="match status" value="1"/>
</dbReference>
<dbReference type="Gene3D" id="1.10.10.60">
    <property type="entry name" value="Homeodomain-like"/>
    <property type="match status" value="1"/>
</dbReference>
<dbReference type="PROSITE" id="PS50071">
    <property type="entry name" value="HOMEOBOX_2"/>
    <property type="match status" value="1"/>
</dbReference>
<evidence type="ECO:0000256" key="3">
    <source>
        <dbReference type="ARBA" id="ARBA00023125"/>
    </source>
</evidence>
<evidence type="ECO:0000256" key="6">
    <source>
        <dbReference type="ARBA" id="ARBA00038449"/>
    </source>
</evidence>
<evidence type="ECO:0000256" key="4">
    <source>
        <dbReference type="ARBA" id="ARBA00023155"/>
    </source>
</evidence>
<comment type="similarity">
    <text evidence="6">Belongs to the even-skipped homeobox family.</text>
</comment>
<dbReference type="InterPro" id="IPR009057">
    <property type="entry name" value="Homeodomain-like_sf"/>
</dbReference>
<dbReference type="STRING" id="6182.A0A4Z2DD26"/>
<dbReference type="SUPFAM" id="SSF46689">
    <property type="entry name" value="Homeodomain-like"/>
    <property type="match status" value="1"/>
</dbReference>
<dbReference type="CDD" id="cd00086">
    <property type="entry name" value="homeodomain"/>
    <property type="match status" value="1"/>
</dbReference>
<evidence type="ECO:0000256" key="1">
    <source>
        <dbReference type="ARBA" id="ARBA00004123"/>
    </source>
</evidence>
<evidence type="ECO:0000313" key="10">
    <source>
        <dbReference type="EMBL" id="TNN14422.1"/>
    </source>
</evidence>
<dbReference type="InterPro" id="IPR017970">
    <property type="entry name" value="Homeobox_CS"/>
</dbReference>
<reference evidence="10 11" key="1">
    <citation type="submission" date="2019-03" db="EMBL/GenBank/DDBJ databases">
        <title>An improved genome assembly of the fluke Schistosoma japonicum.</title>
        <authorList>
            <person name="Hu W."/>
            <person name="Luo F."/>
            <person name="Yin M."/>
            <person name="Mo X."/>
            <person name="Sun C."/>
            <person name="Wu Q."/>
            <person name="Zhu B."/>
            <person name="Xiang M."/>
            <person name="Wang J."/>
            <person name="Wang Y."/>
            <person name="Zhang T."/>
            <person name="Xu B."/>
            <person name="Zheng H."/>
            <person name="Feng Z."/>
        </authorList>
    </citation>
    <scope>NUCLEOTIDE SEQUENCE [LARGE SCALE GENOMIC DNA]</scope>
    <source>
        <strain evidence="10">HuSjv2</strain>
        <tissue evidence="10">Worms</tissue>
    </source>
</reference>
<dbReference type="InterPro" id="IPR001356">
    <property type="entry name" value="HD"/>
</dbReference>
<name>A0A4Z2DD26_SCHJA</name>
<keyword evidence="2" id="KW-0217">Developmental protein</keyword>
<evidence type="ECO:0000256" key="2">
    <source>
        <dbReference type="ARBA" id="ARBA00022473"/>
    </source>
</evidence>
<dbReference type="PANTHER" id="PTHR46294">
    <property type="entry name" value="SEGMENTATION PROTEIN EVEN-SKIPPED"/>
    <property type="match status" value="1"/>
</dbReference>
<dbReference type="AlphaFoldDB" id="A0A4Z2DD26"/>
<dbReference type="EMBL" id="SKCS01000175">
    <property type="protein sequence ID" value="TNN14422.1"/>
    <property type="molecule type" value="Genomic_DNA"/>
</dbReference>
<evidence type="ECO:0000256" key="5">
    <source>
        <dbReference type="ARBA" id="ARBA00023242"/>
    </source>
</evidence>
<feature type="domain" description="Homeobox" evidence="9">
    <location>
        <begin position="235"/>
        <end position="295"/>
    </location>
</feature>
<dbReference type="GO" id="GO:0005634">
    <property type="term" value="C:nucleus"/>
    <property type="evidence" value="ECO:0007669"/>
    <property type="project" value="UniProtKB-SubCell"/>
</dbReference>
<keyword evidence="11" id="KW-1185">Reference proteome</keyword>
<gene>
    <name evidence="10" type="ORF">EWB00_002149</name>
</gene>
<dbReference type="Pfam" id="PF00046">
    <property type="entry name" value="Homeodomain"/>
    <property type="match status" value="1"/>
</dbReference>
<dbReference type="InterPro" id="IPR052002">
    <property type="entry name" value="Even-skipped_HD"/>
</dbReference>
<keyword evidence="3 7" id="KW-0238">DNA-binding</keyword>
<protein>
    <submittedName>
        <fullName evidence="10">Homeobox even-skipped protein</fullName>
    </submittedName>
</protein>
<accession>A0A4Z2DD26</accession>
<sequence length="540" mass="61962">MSSFITSTSLSSKQNMNSSENISSLYFPSLLSYPSTFTLFNELTTKLKQHSINTHTNSSMSTEMNSSLNEKHYSMKFENFGNLFGASSISESELNPLHQCVQRNNALTDQYDSYFLKNQHCQFTSNPTQVTGNSNSYSWTENSSVNSEPTKLKDTIVKNSKKYITSKVLFQEMNLINETINGHEKTVNKELNQPPVTSETRVAEEALNKPIQLYPQRKHHKSNETTMIDDEEIQEQSKRYRTSYSQRQIELLEKTYQLDRYINRPQRAKLSIELNLPENTIKVWFQNRRMKEKRQALMLPTVAGKDPYLRETLLRVTQLYCATRYGYENKSPITGMTKFQSKIPHGKNMYGEIRKRKRTSSTPVIVTNPSFDINSYDNTIPEILSKKLCNKGLPLVTNTMNNCRHNIILKDNDDNQLNIHFSKSPIKTTNNQFLPKGYEDKIVSSCISNEYSDTKFLTNTKSSNDNIADRNVDYNKWTKISHPLNLSTSSVSSDENHSVFEDPPHNTTQNVFSTFPFIHSTSLAILGKFNEPMISSSNSS</sequence>
<dbReference type="Proteomes" id="UP000311919">
    <property type="component" value="Unassembled WGS sequence"/>
</dbReference>
<feature type="DNA-binding region" description="Homeobox" evidence="7">
    <location>
        <begin position="237"/>
        <end position="296"/>
    </location>
</feature>
<evidence type="ECO:0000259" key="9">
    <source>
        <dbReference type="PROSITE" id="PS50071"/>
    </source>
</evidence>
<evidence type="ECO:0000256" key="8">
    <source>
        <dbReference type="RuleBase" id="RU000682"/>
    </source>
</evidence>
<evidence type="ECO:0000256" key="7">
    <source>
        <dbReference type="PROSITE-ProRule" id="PRU00108"/>
    </source>
</evidence>
<comment type="caution">
    <text evidence="10">The sequence shown here is derived from an EMBL/GenBank/DDBJ whole genome shotgun (WGS) entry which is preliminary data.</text>
</comment>
<keyword evidence="4 7" id="KW-0371">Homeobox</keyword>
<dbReference type="OrthoDB" id="6159439at2759"/>
<comment type="subcellular location">
    <subcellularLocation>
        <location evidence="1 7 8">Nucleus</location>
    </subcellularLocation>
</comment>
<dbReference type="PANTHER" id="PTHR46294:SF4">
    <property type="entry name" value="SEGMENTATION PROTEIN EVEN-SKIPPED"/>
    <property type="match status" value="1"/>
</dbReference>
<evidence type="ECO:0000313" key="11">
    <source>
        <dbReference type="Proteomes" id="UP000311919"/>
    </source>
</evidence>
<organism evidence="10 11">
    <name type="scientific">Schistosoma japonicum</name>
    <name type="common">Blood fluke</name>
    <dbReference type="NCBI Taxonomy" id="6182"/>
    <lineage>
        <taxon>Eukaryota</taxon>
        <taxon>Metazoa</taxon>
        <taxon>Spiralia</taxon>
        <taxon>Lophotrochozoa</taxon>
        <taxon>Platyhelminthes</taxon>
        <taxon>Trematoda</taxon>
        <taxon>Digenea</taxon>
        <taxon>Strigeidida</taxon>
        <taxon>Schistosomatoidea</taxon>
        <taxon>Schistosomatidae</taxon>
        <taxon>Schistosoma</taxon>
    </lineage>
</organism>
<proteinExistence type="inferred from homology"/>
<dbReference type="SMART" id="SM00389">
    <property type="entry name" value="HOX"/>
    <property type="match status" value="1"/>
</dbReference>
<dbReference type="GO" id="GO:0000978">
    <property type="term" value="F:RNA polymerase II cis-regulatory region sequence-specific DNA binding"/>
    <property type="evidence" value="ECO:0007669"/>
    <property type="project" value="TreeGrafter"/>
</dbReference>